<organism evidence="1">
    <name type="scientific">Ophidiomyces ophidiicola</name>
    <dbReference type="NCBI Taxonomy" id="1387563"/>
    <lineage>
        <taxon>Eukaryota</taxon>
        <taxon>Fungi</taxon>
        <taxon>Dikarya</taxon>
        <taxon>Ascomycota</taxon>
        <taxon>Pezizomycotina</taxon>
        <taxon>Eurotiomycetes</taxon>
        <taxon>Eurotiomycetidae</taxon>
        <taxon>Onygenales</taxon>
        <taxon>Onygenaceae</taxon>
        <taxon>Ophidiomyces</taxon>
    </lineage>
</organism>
<protein>
    <submittedName>
        <fullName evidence="1">Uncharacterized protein</fullName>
    </submittedName>
</protein>
<proteinExistence type="predicted"/>
<name>A0ACB8V6E3_9EURO</name>
<evidence type="ECO:0000313" key="1">
    <source>
        <dbReference type="EMBL" id="KAI2393432.1"/>
    </source>
</evidence>
<gene>
    <name evidence="1" type="ORF">LOY88_000030</name>
</gene>
<comment type="caution">
    <text evidence="1">The sequence shown here is derived from an EMBL/GenBank/DDBJ whole genome shotgun (WGS) entry which is preliminary data.</text>
</comment>
<reference evidence="1" key="1">
    <citation type="journal article" date="2022" name="bioRxiv">
        <title>Population genetic analysis of Ophidiomyces ophidiicola, the causative agent of snake fungal disease, indicates recent introductions to the USA.</title>
        <authorList>
            <person name="Ladner J.T."/>
            <person name="Palmer J.M."/>
            <person name="Ettinger C.L."/>
            <person name="Stajich J.E."/>
            <person name="Farrell T.M."/>
            <person name="Glorioso B.M."/>
            <person name="Lawson B."/>
            <person name="Price S.J."/>
            <person name="Stengle A.G."/>
            <person name="Grear D.A."/>
            <person name="Lorch J.M."/>
        </authorList>
    </citation>
    <scope>NUCLEOTIDE SEQUENCE</scope>
    <source>
        <strain evidence="1">NWHC 24266-5</strain>
    </source>
</reference>
<dbReference type="EMBL" id="JALBCA010000002">
    <property type="protein sequence ID" value="KAI2393432.1"/>
    <property type="molecule type" value="Genomic_DNA"/>
</dbReference>
<accession>A0ACB8V6E3</accession>
<sequence length="454" mass="50567">MSRSILERLVNPRRSYERVAEEDGEERLDEYATPEEPPVAPFSRLEYVIFLWLGVSMLWAWNMFLAAAPYFQRRFGSNPWIRSNFQSCILSVSCLTNLSSALILAKLQENASYPRRIRISILLNIAVFALLAISTVMFRNISSLVYFVFVLAMVFIASLATGMSQNGLFAYVTGFGRSEYTQGIMVGQGISGVLPCIVQMLAVLAVPDASETLDLDTVEYQSAKSAFIYFTAAVGVSVLAFFAFLYLNGSKGFHRITDESPLHLDEDETLNKKSIPLRLLFRKLRWISLGILICFAITMAFPVFTVEIHSIRESETPAPPRIFQPAVFIPLAFLFWNTGDLIGRTSAGISCFKKASRYPLLLFAGSLMRILFIPMYLMCNIRGQGAKINSDFYYLFVVQFMFGLTSGYLCSACMIGAAAWVDEDEREAAGGFMSLMLAAGLATGSLLSFLVAKL</sequence>